<comment type="similarity">
    <text evidence="1 4">Belongs to the bacterial ribosomal protein bL12 family.</text>
</comment>
<evidence type="ECO:0000256" key="1">
    <source>
        <dbReference type="ARBA" id="ARBA00007197"/>
    </source>
</evidence>
<dbReference type="Pfam" id="PF16320">
    <property type="entry name" value="Ribosomal_L12_N"/>
    <property type="match status" value="1"/>
</dbReference>
<keyword evidence="2 4" id="KW-0689">Ribosomal protein</keyword>
<dbReference type="GO" id="GO:0003735">
    <property type="term" value="F:structural constituent of ribosome"/>
    <property type="evidence" value="ECO:0007669"/>
    <property type="project" value="InterPro"/>
</dbReference>
<evidence type="ECO:0000259" key="6">
    <source>
        <dbReference type="Pfam" id="PF16320"/>
    </source>
</evidence>
<dbReference type="GO" id="GO:0006412">
    <property type="term" value="P:translation"/>
    <property type="evidence" value="ECO:0007669"/>
    <property type="project" value="UniProtKB-UniRule"/>
</dbReference>
<evidence type="ECO:0000256" key="3">
    <source>
        <dbReference type="ARBA" id="ARBA00023274"/>
    </source>
</evidence>
<proteinExistence type="inferred from homology"/>
<dbReference type="Gene3D" id="3.30.1390.10">
    <property type="match status" value="1"/>
</dbReference>
<evidence type="ECO:0000313" key="8">
    <source>
        <dbReference type="Proteomes" id="UP000249762"/>
    </source>
</evidence>
<dbReference type="AlphaFoldDB" id="A0A328PTI4"/>
<protein>
    <recommendedName>
        <fullName evidence="4">Large ribosomal subunit protein bL12</fullName>
    </recommendedName>
</protein>
<dbReference type="Proteomes" id="UP000249762">
    <property type="component" value="Unassembled WGS sequence"/>
</dbReference>
<dbReference type="InterPro" id="IPR014719">
    <property type="entry name" value="Ribosomal_bL12_C/ClpS-like"/>
</dbReference>
<comment type="subunit">
    <text evidence="4">Homodimer. Part of the ribosomal stalk of the 50S ribosomal subunit. Forms a multimeric L10(L12)X complex, where L10 forms an elongated spine to which 2 to 4 L12 dimers bind in a sequential fashion. Binds GTP-bound translation factors.</text>
</comment>
<comment type="caution">
    <text evidence="7">The sequence shown here is derived from an EMBL/GenBank/DDBJ whole genome shotgun (WGS) entry which is preliminary data.</text>
</comment>
<dbReference type="SUPFAM" id="SSF54736">
    <property type="entry name" value="ClpS-like"/>
    <property type="match status" value="1"/>
</dbReference>
<accession>A0A328PTI4</accession>
<dbReference type="RefSeq" id="WP_112665481.1">
    <property type="nucleotide sequence ID" value="NZ_QKVO01000006.1"/>
</dbReference>
<dbReference type="PANTHER" id="PTHR45987:SF4">
    <property type="entry name" value="LARGE RIBOSOMAL SUBUNIT PROTEIN BL12M"/>
    <property type="match status" value="1"/>
</dbReference>
<dbReference type="Pfam" id="PF00542">
    <property type="entry name" value="Ribosomal_L12"/>
    <property type="match status" value="1"/>
</dbReference>
<evidence type="ECO:0000313" key="7">
    <source>
        <dbReference type="EMBL" id="RAO95040.1"/>
    </source>
</evidence>
<keyword evidence="8" id="KW-1185">Reference proteome</keyword>
<dbReference type="Gene3D" id="1.20.5.710">
    <property type="entry name" value="Single helix bin"/>
    <property type="match status" value="1"/>
</dbReference>
<dbReference type="InterPro" id="IPR013823">
    <property type="entry name" value="Ribosomal_bL12_C"/>
</dbReference>
<evidence type="ECO:0000256" key="2">
    <source>
        <dbReference type="ARBA" id="ARBA00022980"/>
    </source>
</evidence>
<dbReference type="HAMAP" id="MF_00368">
    <property type="entry name" value="Ribosomal_bL12"/>
    <property type="match status" value="1"/>
</dbReference>
<dbReference type="InterPro" id="IPR008932">
    <property type="entry name" value="Ribosomal_bL12_oligo"/>
</dbReference>
<organism evidence="7 8">
    <name type="scientific">Mycoplasma wenyonii</name>
    <dbReference type="NCBI Taxonomy" id="65123"/>
    <lineage>
        <taxon>Bacteria</taxon>
        <taxon>Bacillati</taxon>
        <taxon>Mycoplasmatota</taxon>
        <taxon>Mollicutes</taxon>
        <taxon>Mycoplasmataceae</taxon>
        <taxon>Mycoplasma</taxon>
    </lineage>
</organism>
<gene>
    <name evidence="4 7" type="primary">rplL</name>
    <name evidence="7" type="ORF">DNK47_02025</name>
</gene>
<evidence type="ECO:0000256" key="4">
    <source>
        <dbReference type="HAMAP-Rule" id="MF_00368"/>
    </source>
</evidence>
<comment type="function">
    <text evidence="4">Forms part of the ribosomal stalk which helps the ribosome interact with GTP-bound translation factors. Is thus essential for accurate translation.</text>
</comment>
<feature type="domain" description="Large ribosomal subunit protein bL12 C-terminal" evidence="5">
    <location>
        <begin position="69"/>
        <end position="134"/>
    </location>
</feature>
<dbReference type="GO" id="GO:0003729">
    <property type="term" value="F:mRNA binding"/>
    <property type="evidence" value="ECO:0007669"/>
    <property type="project" value="TreeGrafter"/>
</dbReference>
<sequence>MSEEQKTNLTEKTQNLIDQIKEFSVLELNELIRGLESEFKVSVANFSSGPASSKSSDESAEDKADVNKDLWLTTVGGNKIGVIKLVRELTALGLMEAKKIVDSAPALVKADIPASQFDELKSKFEGVGASVEFKLPS</sequence>
<dbReference type="EMBL" id="QKVO01000006">
    <property type="protein sequence ID" value="RAO95040.1"/>
    <property type="molecule type" value="Genomic_DNA"/>
</dbReference>
<dbReference type="PANTHER" id="PTHR45987">
    <property type="entry name" value="39S RIBOSOMAL PROTEIN L12"/>
    <property type="match status" value="1"/>
</dbReference>
<dbReference type="CDD" id="cd00387">
    <property type="entry name" value="Ribosomal_L7_L12"/>
    <property type="match status" value="1"/>
</dbReference>
<evidence type="ECO:0000259" key="5">
    <source>
        <dbReference type="Pfam" id="PF00542"/>
    </source>
</evidence>
<dbReference type="GO" id="GO:0022625">
    <property type="term" value="C:cytosolic large ribosomal subunit"/>
    <property type="evidence" value="ECO:0007669"/>
    <property type="project" value="TreeGrafter"/>
</dbReference>
<dbReference type="InterPro" id="IPR000206">
    <property type="entry name" value="Ribosomal_bL12"/>
</dbReference>
<name>A0A328PTI4_9MOLU</name>
<dbReference type="OrthoDB" id="9811748at2"/>
<feature type="domain" description="Large ribosomal subunit protein bL12 oligomerization" evidence="6">
    <location>
        <begin position="12"/>
        <end position="44"/>
    </location>
</feature>
<dbReference type="NCBIfam" id="TIGR00855">
    <property type="entry name" value="L12"/>
    <property type="match status" value="1"/>
</dbReference>
<dbReference type="InterPro" id="IPR036235">
    <property type="entry name" value="Ribosomal_bL12_oligo_N_sf"/>
</dbReference>
<dbReference type="SUPFAM" id="SSF48300">
    <property type="entry name" value="Ribosomal protein L7/12, oligomerisation (N-terminal) domain"/>
    <property type="match status" value="1"/>
</dbReference>
<reference evidence="8" key="1">
    <citation type="submission" date="2018-06" db="EMBL/GenBank/DDBJ databases">
        <authorList>
            <person name="Martinez Ocampo F."/>
            <person name="Quiroz Castaneda R.E."/>
            <person name="Rojas Lopez X."/>
        </authorList>
    </citation>
    <scope>NUCLEOTIDE SEQUENCE [LARGE SCALE GENOMIC DNA]</scope>
    <source>
        <strain evidence="8">INIFAP02</strain>
    </source>
</reference>
<keyword evidence="3 4" id="KW-0687">Ribonucleoprotein</keyword>